<organism evidence="2 3">
    <name type="scientific">Setaria viridis</name>
    <name type="common">Green bristlegrass</name>
    <name type="synonym">Setaria italica subsp. viridis</name>
    <dbReference type="NCBI Taxonomy" id="4556"/>
    <lineage>
        <taxon>Eukaryota</taxon>
        <taxon>Viridiplantae</taxon>
        <taxon>Streptophyta</taxon>
        <taxon>Embryophyta</taxon>
        <taxon>Tracheophyta</taxon>
        <taxon>Spermatophyta</taxon>
        <taxon>Magnoliopsida</taxon>
        <taxon>Liliopsida</taxon>
        <taxon>Poales</taxon>
        <taxon>Poaceae</taxon>
        <taxon>PACMAD clade</taxon>
        <taxon>Panicoideae</taxon>
        <taxon>Panicodae</taxon>
        <taxon>Paniceae</taxon>
        <taxon>Cenchrinae</taxon>
        <taxon>Setaria</taxon>
    </lineage>
</organism>
<accession>A0A4U6UWT6</accession>
<dbReference type="AlphaFoldDB" id="A0A4U6UWT6"/>
<evidence type="ECO:0000313" key="2">
    <source>
        <dbReference type="EMBL" id="TKW19774.1"/>
    </source>
</evidence>
<reference evidence="2" key="1">
    <citation type="submission" date="2019-03" db="EMBL/GenBank/DDBJ databases">
        <title>WGS assembly of Setaria viridis.</title>
        <authorList>
            <person name="Huang P."/>
            <person name="Jenkins J."/>
            <person name="Grimwood J."/>
            <person name="Barry K."/>
            <person name="Healey A."/>
            <person name="Mamidi S."/>
            <person name="Sreedasyam A."/>
            <person name="Shu S."/>
            <person name="Feldman M."/>
            <person name="Wu J."/>
            <person name="Yu Y."/>
            <person name="Chen C."/>
            <person name="Johnson J."/>
            <person name="Rokhsar D."/>
            <person name="Baxter I."/>
            <person name="Schmutz J."/>
            <person name="Brutnell T."/>
            <person name="Kellogg E."/>
        </authorList>
    </citation>
    <scope>NUCLEOTIDE SEQUENCE [LARGE SCALE GENOMIC DNA]</scope>
</reference>
<name>A0A4U6UWT6_SETVI</name>
<proteinExistence type="predicted"/>
<feature type="compositionally biased region" description="Basic residues" evidence="1">
    <location>
        <begin position="115"/>
        <end position="136"/>
    </location>
</feature>
<dbReference type="Proteomes" id="UP000298652">
    <property type="component" value="Chromosome 4"/>
</dbReference>
<dbReference type="EMBL" id="CM016555">
    <property type="protein sequence ID" value="TKW19774.1"/>
    <property type="molecule type" value="Genomic_DNA"/>
</dbReference>
<feature type="region of interest" description="Disordered" evidence="1">
    <location>
        <begin position="111"/>
        <end position="136"/>
    </location>
</feature>
<dbReference type="Gramene" id="TKW19774">
    <property type="protein sequence ID" value="TKW19774"/>
    <property type="gene ID" value="SEVIR_4G041900v2"/>
</dbReference>
<protein>
    <submittedName>
        <fullName evidence="2">Uncharacterized protein</fullName>
    </submittedName>
</protein>
<evidence type="ECO:0000256" key="1">
    <source>
        <dbReference type="SAM" id="MobiDB-lite"/>
    </source>
</evidence>
<gene>
    <name evidence="2" type="ORF">SEVIR_4G041900v2</name>
</gene>
<sequence>MPIHGLLFLCQLSQYNTQRVLGHRQHGAEPICTCYKQHHFLDMLTSRAWSFFNSSKRIQFSLPSRCPEDLSIQGTPFCKPLPSITELPLDAKGKAVCMTSRLQALQPLYPQHQLPPRRPKLRKRTLSANKKKNSST</sequence>
<keyword evidence="3" id="KW-1185">Reference proteome</keyword>
<evidence type="ECO:0000313" key="3">
    <source>
        <dbReference type="Proteomes" id="UP000298652"/>
    </source>
</evidence>